<feature type="region of interest" description="Disordered" evidence="1">
    <location>
        <begin position="79"/>
        <end position="99"/>
    </location>
</feature>
<keyword evidence="3" id="KW-1185">Reference proteome</keyword>
<dbReference type="Proteomes" id="UP000515823">
    <property type="component" value="Chromosome"/>
</dbReference>
<dbReference type="EMBL" id="CP060634">
    <property type="protein sequence ID" value="QNM06748.1"/>
    <property type="molecule type" value="Genomic_DNA"/>
</dbReference>
<evidence type="ECO:0000256" key="1">
    <source>
        <dbReference type="SAM" id="MobiDB-lite"/>
    </source>
</evidence>
<organism evidence="2 3">
    <name type="scientific">Qiania dongpingensis</name>
    <dbReference type="NCBI Taxonomy" id="2763669"/>
    <lineage>
        <taxon>Bacteria</taxon>
        <taxon>Bacillati</taxon>
        <taxon>Bacillota</taxon>
        <taxon>Clostridia</taxon>
        <taxon>Lachnospirales</taxon>
        <taxon>Lachnospiraceae</taxon>
        <taxon>Qiania</taxon>
    </lineage>
</organism>
<gene>
    <name evidence="2" type="ORF">H9Q78_06435</name>
</gene>
<protein>
    <submittedName>
        <fullName evidence="2">Uncharacterized protein</fullName>
    </submittedName>
</protein>
<dbReference type="KEGG" id="qdo:H9Q78_06435"/>
<evidence type="ECO:0000313" key="2">
    <source>
        <dbReference type="EMBL" id="QNM06748.1"/>
    </source>
</evidence>
<proteinExistence type="predicted"/>
<dbReference type="AlphaFoldDB" id="A0A7G9G7G6"/>
<name>A0A7G9G7G6_9FIRM</name>
<evidence type="ECO:0000313" key="3">
    <source>
        <dbReference type="Proteomes" id="UP000515823"/>
    </source>
</evidence>
<sequence>MDIQSFSGINGTEIIQYGAAGRAPAERFRAGLKASAAGQRPVFSRRKKTETEIPIPFLSEPETGNHQDLQSTCERYFRSGDKAAPASPANRNHDGPELLPVLNLSLSGAN</sequence>
<accession>A0A7G9G7G6</accession>
<dbReference type="RefSeq" id="WP_249304419.1">
    <property type="nucleotide sequence ID" value="NZ_CP060634.1"/>
</dbReference>
<reference evidence="2 3" key="1">
    <citation type="submission" date="2020-08" db="EMBL/GenBank/DDBJ databases">
        <authorList>
            <person name="Liu C."/>
            <person name="Sun Q."/>
        </authorList>
    </citation>
    <scope>NUCLEOTIDE SEQUENCE [LARGE SCALE GENOMIC DNA]</scope>
    <source>
        <strain evidence="2 3">NSJ-38</strain>
    </source>
</reference>